<dbReference type="Proteomes" id="UP000016057">
    <property type="component" value="Unassembled WGS sequence"/>
</dbReference>
<keyword evidence="3" id="KW-0472">Membrane</keyword>
<feature type="compositionally biased region" description="Low complexity" evidence="2">
    <location>
        <begin position="282"/>
        <end position="311"/>
    </location>
</feature>
<feature type="coiled-coil region" evidence="1">
    <location>
        <begin position="39"/>
        <end position="66"/>
    </location>
</feature>
<evidence type="ECO:0008006" key="6">
    <source>
        <dbReference type="Google" id="ProtNLM"/>
    </source>
</evidence>
<sequence length="311" mass="35434">MARRRMSKHEKPKKRTGLKATVIILVLFIISGFSGYFYANLTKQKSEEASNSIERKKEEEKEKSEKVHSFKLKEWIRFDENVRLKVTDISYYETPNGPKNPLGITVTVENESNKKQELPPKYLFDLSANDQLFQSIGIYGLQELEAHQLSAKTAPLDKKEKREVVYLFTTKDKKALEAKEGKLTIETPEGKQEVTLKMPKLSDDKKNMMATEETSKEKVIQSSSTEESYVEESSTYETHSSQEPQAQNQQNNTNASVETPMAQNQPTNQGQPQVSPSGQKENMPVQQQPMQNNHEQNMQGNGQNQGFVNPQ</sequence>
<dbReference type="STRING" id="1234409.C683_0805"/>
<keyword evidence="1" id="KW-0175">Coiled coil</keyword>
<evidence type="ECO:0000313" key="5">
    <source>
        <dbReference type="Proteomes" id="UP000016057"/>
    </source>
</evidence>
<dbReference type="EMBL" id="AMYT01000017">
    <property type="protein sequence ID" value="EKU27474.1"/>
    <property type="molecule type" value="Genomic_DNA"/>
</dbReference>
<keyword evidence="3" id="KW-1133">Transmembrane helix</keyword>
<organism evidence="4 5">
    <name type="scientific">Catellicoccus marimammalium M35/04/3</name>
    <dbReference type="NCBI Taxonomy" id="1234409"/>
    <lineage>
        <taxon>Bacteria</taxon>
        <taxon>Bacillati</taxon>
        <taxon>Bacillota</taxon>
        <taxon>Bacilli</taxon>
        <taxon>Lactobacillales</taxon>
        <taxon>Enterococcaceae</taxon>
        <taxon>Catellicoccus</taxon>
    </lineage>
</organism>
<feature type="region of interest" description="Disordered" evidence="2">
    <location>
        <begin position="187"/>
        <end position="311"/>
    </location>
</feature>
<evidence type="ECO:0000256" key="2">
    <source>
        <dbReference type="SAM" id="MobiDB-lite"/>
    </source>
</evidence>
<keyword evidence="3" id="KW-0812">Transmembrane</keyword>
<feature type="compositionally biased region" description="Polar residues" evidence="2">
    <location>
        <begin position="261"/>
        <end position="280"/>
    </location>
</feature>
<dbReference type="RefSeq" id="WP_009490277.1">
    <property type="nucleotide sequence ID" value="NZ_AMYT01000017.1"/>
</dbReference>
<keyword evidence="5" id="KW-1185">Reference proteome</keyword>
<feature type="compositionally biased region" description="Low complexity" evidence="2">
    <location>
        <begin position="221"/>
        <end position="255"/>
    </location>
</feature>
<reference evidence="4 5" key="1">
    <citation type="journal article" date="2013" name="Genome Announc.">
        <title>Draft Genome Sequence of Catellicoccus marimammalium, a Novel Species Commonly Found in Gull Feces.</title>
        <authorList>
            <person name="Weigand M.R."/>
            <person name="Ryu H."/>
            <person name="Bozcek L."/>
            <person name="Konstantinidis K.T."/>
            <person name="Santo Domingo J.W."/>
        </authorList>
    </citation>
    <scope>NUCLEOTIDE SEQUENCE [LARGE SCALE GENOMIC DNA]</scope>
    <source>
        <strain evidence="4 5">M35/04/3</strain>
    </source>
</reference>
<dbReference type="AlphaFoldDB" id="K8Z8W9"/>
<proteinExistence type="predicted"/>
<feature type="transmembrane region" description="Helical" evidence="3">
    <location>
        <begin position="20"/>
        <end position="39"/>
    </location>
</feature>
<comment type="caution">
    <text evidence="4">The sequence shown here is derived from an EMBL/GenBank/DDBJ whole genome shotgun (WGS) entry which is preliminary data.</text>
</comment>
<accession>K8Z8W9</accession>
<evidence type="ECO:0000313" key="4">
    <source>
        <dbReference type="EMBL" id="EKU27474.1"/>
    </source>
</evidence>
<evidence type="ECO:0000256" key="3">
    <source>
        <dbReference type="SAM" id="Phobius"/>
    </source>
</evidence>
<gene>
    <name evidence="4" type="ORF">C683_0805</name>
</gene>
<evidence type="ECO:0000256" key="1">
    <source>
        <dbReference type="SAM" id="Coils"/>
    </source>
</evidence>
<protein>
    <recommendedName>
        <fullName evidence="6">DUF5067 domain-containing protein</fullName>
    </recommendedName>
</protein>
<name>K8Z8W9_9ENTE</name>
<feature type="compositionally biased region" description="Basic and acidic residues" evidence="2">
    <location>
        <begin position="187"/>
        <end position="219"/>
    </location>
</feature>